<dbReference type="Pfam" id="PF22936">
    <property type="entry name" value="Pol_BBD"/>
    <property type="match status" value="1"/>
</dbReference>
<keyword evidence="1" id="KW-0378">Hydrolase</keyword>
<name>A0A151TRZ1_CAJCA</name>
<sequence length="222" mass="25152">MGNDMACKTIGIGTIQIKMHDGVIRTLTEVRHVPYLKKNLISVGVLDTKDFKYNVEGGVMEISKGSTVVNGVAKRINRTLLEKERCLLSNVGLTKSFWAEAVNRTCYLVNRSPSTAIGCKTPIEVWSTKRANYSILRVFGYAYYHVNEGKLEPRSRKGLFMGYRHGVKGYRIWSPSEKKIILSRDVVFDESHMFHMRLEFSILGKIKNALKQVEVETTSSIT</sequence>
<reference evidence="4 5" key="1">
    <citation type="journal article" date="2012" name="Nat. Biotechnol.">
        <title>Draft genome sequence of pigeonpea (Cajanus cajan), an orphan legume crop of resource-poor farmers.</title>
        <authorList>
            <person name="Varshney R.K."/>
            <person name="Chen W."/>
            <person name="Li Y."/>
            <person name="Bharti A.K."/>
            <person name="Saxena R.K."/>
            <person name="Schlueter J.A."/>
            <person name="Donoghue M.T."/>
            <person name="Azam S."/>
            <person name="Fan G."/>
            <person name="Whaley A.M."/>
            <person name="Farmer A.D."/>
            <person name="Sheridan J."/>
            <person name="Iwata A."/>
            <person name="Tuteja R."/>
            <person name="Penmetsa R.V."/>
            <person name="Wu W."/>
            <person name="Upadhyaya H.D."/>
            <person name="Yang S.P."/>
            <person name="Shah T."/>
            <person name="Saxena K.B."/>
            <person name="Michael T."/>
            <person name="McCombie W.R."/>
            <person name="Yang B."/>
            <person name="Zhang G."/>
            <person name="Yang H."/>
            <person name="Wang J."/>
            <person name="Spillane C."/>
            <person name="Cook D.R."/>
            <person name="May G.D."/>
            <person name="Xu X."/>
            <person name="Jackson S.A."/>
        </authorList>
    </citation>
    <scope>NUCLEOTIDE SEQUENCE [LARGE SCALE GENOMIC DNA]</scope>
    <source>
        <strain evidence="5">cv. Asha</strain>
    </source>
</reference>
<dbReference type="Proteomes" id="UP000075243">
    <property type="component" value="Chromosome 3"/>
</dbReference>
<keyword evidence="5" id="KW-1185">Reference proteome</keyword>
<keyword evidence="1" id="KW-0645">Protease</keyword>
<protein>
    <submittedName>
        <fullName evidence="4">Retrovirus-related Pol polyprotein from transposon TNT 1-94</fullName>
    </submittedName>
</protein>
<proteinExistence type="predicted"/>
<evidence type="ECO:0000259" key="2">
    <source>
        <dbReference type="Pfam" id="PF22936"/>
    </source>
</evidence>
<dbReference type="Gramene" id="C.cajan_08694.t">
    <property type="protein sequence ID" value="C.cajan_08694.t"/>
    <property type="gene ID" value="C.cajan_08694"/>
</dbReference>
<dbReference type="AlphaFoldDB" id="A0A151TRZ1"/>
<dbReference type="InterPro" id="IPR036397">
    <property type="entry name" value="RNaseH_sf"/>
</dbReference>
<feature type="domain" description="Retrovirus-related Pol polyprotein from transposon TNT 1-94-like beta-barrel" evidence="2">
    <location>
        <begin position="1"/>
        <end position="51"/>
    </location>
</feature>
<dbReference type="GO" id="GO:0003676">
    <property type="term" value="F:nucleic acid binding"/>
    <property type="evidence" value="ECO:0007669"/>
    <property type="project" value="InterPro"/>
</dbReference>
<evidence type="ECO:0000256" key="1">
    <source>
        <dbReference type="ARBA" id="ARBA00022670"/>
    </source>
</evidence>
<dbReference type="OMA" id="KRANYSI"/>
<dbReference type="STRING" id="3821.A0A151TRZ1"/>
<evidence type="ECO:0000313" key="5">
    <source>
        <dbReference type="Proteomes" id="UP000075243"/>
    </source>
</evidence>
<accession>A0A151TRZ1</accession>
<dbReference type="GO" id="GO:0008233">
    <property type="term" value="F:peptidase activity"/>
    <property type="evidence" value="ECO:0007669"/>
    <property type="project" value="UniProtKB-KW"/>
</dbReference>
<evidence type="ECO:0000313" key="4">
    <source>
        <dbReference type="EMBL" id="KYP69746.1"/>
    </source>
</evidence>
<dbReference type="PANTHER" id="PTHR42648">
    <property type="entry name" value="TRANSPOSASE, PUTATIVE-RELATED"/>
    <property type="match status" value="1"/>
</dbReference>
<feature type="domain" description="Retroviral polymerase SH3-like" evidence="3">
    <location>
        <begin position="142"/>
        <end position="195"/>
    </location>
</feature>
<dbReference type="InterPro" id="IPR039537">
    <property type="entry name" value="Retrotran_Ty1/copia-like"/>
</dbReference>
<dbReference type="SUPFAM" id="SSF53098">
    <property type="entry name" value="Ribonuclease H-like"/>
    <property type="match status" value="1"/>
</dbReference>
<dbReference type="InterPro" id="IPR057670">
    <property type="entry name" value="SH3_retrovirus"/>
</dbReference>
<dbReference type="GO" id="GO:0006508">
    <property type="term" value="P:proteolysis"/>
    <property type="evidence" value="ECO:0007669"/>
    <property type="project" value="UniProtKB-KW"/>
</dbReference>
<dbReference type="InterPro" id="IPR012337">
    <property type="entry name" value="RNaseH-like_sf"/>
</dbReference>
<dbReference type="InterPro" id="IPR054722">
    <property type="entry name" value="PolX-like_BBD"/>
</dbReference>
<dbReference type="PANTHER" id="PTHR42648:SF28">
    <property type="entry name" value="TRANSPOSON-ENCODED PROTEIN WITH RIBONUCLEASE H-LIKE AND RETROVIRUS ZINC FINGER-LIKE DOMAINS"/>
    <property type="match status" value="1"/>
</dbReference>
<evidence type="ECO:0000259" key="3">
    <source>
        <dbReference type="Pfam" id="PF25597"/>
    </source>
</evidence>
<dbReference type="Gene3D" id="3.30.420.10">
    <property type="entry name" value="Ribonuclease H-like superfamily/Ribonuclease H"/>
    <property type="match status" value="1"/>
</dbReference>
<organism evidence="4 5">
    <name type="scientific">Cajanus cajan</name>
    <name type="common">Pigeon pea</name>
    <name type="synonym">Cajanus indicus</name>
    <dbReference type="NCBI Taxonomy" id="3821"/>
    <lineage>
        <taxon>Eukaryota</taxon>
        <taxon>Viridiplantae</taxon>
        <taxon>Streptophyta</taxon>
        <taxon>Embryophyta</taxon>
        <taxon>Tracheophyta</taxon>
        <taxon>Spermatophyta</taxon>
        <taxon>Magnoliopsida</taxon>
        <taxon>eudicotyledons</taxon>
        <taxon>Gunneridae</taxon>
        <taxon>Pentapetalae</taxon>
        <taxon>rosids</taxon>
        <taxon>fabids</taxon>
        <taxon>Fabales</taxon>
        <taxon>Fabaceae</taxon>
        <taxon>Papilionoideae</taxon>
        <taxon>50 kb inversion clade</taxon>
        <taxon>NPAAA clade</taxon>
        <taxon>indigoferoid/millettioid clade</taxon>
        <taxon>Phaseoleae</taxon>
        <taxon>Cajanus</taxon>
    </lineage>
</organism>
<dbReference type="Pfam" id="PF25597">
    <property type="entry name" value="SH3_retrovirus"/>
    <property type="match status" value="1"/>
</dbReference>
<dbReference type="EMBL" id="CM003605">
    <property type="protein sequence ID" value="KYP69746.1"/>
    <property type="molecule type" value="Genomic_DNA"/>
</dbReference>
<gene>
    <name evidence="4" type="ORF">KK1_008947</name>
</gene>